<organism evidence="1 2">
    <name type="scientific">Candidatus Contendobacter odensis Run_B_J11</name>
    <dbReference type="NCBI Taxonomy" id="1400861"/>
    <lineage>
        <taxon>Bacteria</taxon>
        <taxon>Pseudomonadati</taxon>
        <taxon>Pseudomonadota</taxon>
        <taxon>Gammaproteobacteria</taxon>
        <taxon>Candidatus Competibacteraceae</taxon>
        <taxon>Candidatus Contendibacter</taxon>
    </lineage>
</organism>
<dbReference type="EMBL" id="CBTK010000302">
    <property type="protein sequence ID" value="CDH47451.1"/>
    <property type="molecule type" value="Genomic_DNA"/>
</dbReference>
<name>A0A7U7GFR8_9GAMM</name>
<dbReference type="Proteomes" id="UP000019184">
    <property type="component" value="Unassembled WGS sequence"/>
</dbReference>
<keyword evidence="2" id="KW-1185">Reference proteome</keyword>
<evidence type="ECO:0000313" key="1">
    <source>
        <dbReference type="EMBL" id="CDH47451.1"/>
    </source>
</evidence>
<dbReference type="AlphaFoldDB" id="A0A7U7GFR8"/>
<comment type="caution">
    <text evidence="1">The sequence shown here is derived from an EMBL/GenBank/DDBJ whole genome shotgun (WGS) entry which is preliminary data.</text>
</comment>
<gene>
    <name evidence="1" type="ORF">BN874_830004</name>
</gene>
<evidence type="ECO:0000313" key="2">
    <source>
        <dbReference type="Proteomes" id="UP000019184"/>
    </source>
</evidence>
<sequence length="63" mass="7263">MPNSTEEKNIHFLQFIISNNGIIYGPAAFDECVRSGGGRRGFRRRRSSARYVTARRDPIHRRA</sequence>
<protein>
    <submittedName>
        <fullName evidence="1">Uncharacterized protein</fullName>
    </submittedName>
</protein>
<accession>A0A7U7GFR8</accession>
<proteinExistence type="predicted"/>
<reference evidence="1 2" key="1">
    <citation type="journal article" date="2014" name="ISME J.">
        <title>Candidatus Competibacter-lineage genomes retrieved from metagenomes reveal functional metabolic diversity.</title>
        <authorList>
            <person name="McIlroy S.J."/>
            <person name="Albertsen M."/>
            <person name="Andresen E.K."/>
            <person name="Saunders A.M."/>
            <person name="Kristiansen R."/>
            <person name="Stokholm-Bjerregaard M."/>
            <person name="Nielsen K.L."/>
            <person name="Nielsen P.H."/>
        </authorList>
    </citation>
    <scope>NUCLEOTIDE SEQUENCE [LARGE SCALE GENOMIC DNA]</scope>
    <source>
        <strain evidence="1 2">Run_B_J11</strain>
    </source>
</reference>